<dbReference type="EMBL" id="AAFI02000200">
    <property type="protein sequence ID" value="EAL60801.1"/>
    <property type="molecule type" value="Genomic_DNA"/>
</dbReference>
<dbReference type="PaxDb" id="44689-DDB0237648"/>
<reference evidence="2 3" key="1">
    <citation type="journal article" date="2005" name="Nature">
        <title>The genome of the social amoeba Dictyostelium discoideum.</title>
        <authorList>
            <consortium name="The Dictyostelium discoideum Sequencing Consortium"/>
            <person name="Eichinger L."/>
            <person name="Pachebat J.A."/>
            <person name="Glockner G."/>
            <person name="Rajandream M.A."/>
            <person name="Sucgang R."/>
            <person name="Berriman M."/>
            <person name="Song J."/>
            <person name="Olsen R."/>
            <person name="Szafranski K."/>
            <person name="Xu Q."/>
            <person name="Tunggal B."/>
            <person name="Kummerfeld S."/>
            <person name="Madera M."/>
            <person name="Konfortov B.A."/>
            <person name="Rivero F."/>
            <person name="Bankier A.T."/>
            <person name="Lehmann R."/>
            <person name="Hamlin N."/>
            <person name="Davies R."/>
            <person name="Gaudet P."/>
            <person name="Fey P."/>
            <person name="Pilcher K."/>
            <person name="Chen G."/>
            <person name="Saunders D."/>
            <person name="Sodergren E."/>
            <person name="Davis P."/>
            <person name="Kerhornou A."/>
            <person name="Nie X."/>
            <person name="Hall N."/>
            <person name="Anjard C."/>
            <person name="Hemphill L."/>
            <person name="Bason N."/>
            <person name="Farbrother P."/>
            <person name="Desany B."/>
            <person name="Just E."/>
            <person name="Morio T."/>
            <person name="Rost R."/>
            <person name="Churcher C."/>
            <person name="Cooper J."/>
            <person name="Haydock S."/>
            <person name="van Driessche N."/>
            <person name="Cronin A."/>
            <person name="Goodhead I."/>
            <person name="Muzny D."/>
            <person name="Mourier T."/>
            <person name="Pain A."/>
            <person name="Lu M."/>
            <person name="Harper D."/>
            <person name="Lindsay R."/>
            <person name="Hauser H."/>
            <person name="James K."/>
            <person name="Quiles M."/>
            <person name="Madan Babu M."/>
            <person name="Saito T."/>
            <person name="Buchrieser C."/>
            <person name="Wardroper A."/>
            <person name="Felder M."/>
            <person name="Thangavelu M."/>
            <person name="Johnson D."/>
            <person name="Knights A."/>
            <person name="Loulseged H."/>
            <person name="Mungall K."/>
            <person name="Oliver K."/>
            <person name="Price C."/>
            <person name="Quail M.A."/>
            <person name="Urushihara H."/>
            <person name="Hernandez J."/>
            <person name="Rabbinowitsch E."/>
            <person name="Steffen D."/>
            <person name="Sanders M."/>
            <person name="Ma J."/>
            <person name="Kohara Y."/>
            <person name="Sharp S."/>
            <person name="Simmonds M."/>
            <person name="Spiegler S."/>
            <person name="Tivey A."/>
            <person name="Sugano S."/>
            <person name="White B."/>
            <person name="Walker D."/>
            <person name="Woodward J."/>
            <person name="Winckler T."/>
            <person name="Tanaka Y."/>
            <person name="Shaulsky G."/>
            <person name="Schleicher M."/>
            <person name="Weinstock G."/>
            <person name="Rosenthal A."/>
            <person name="Cox E.C."/>
            <person name="Chisholm R.L."/>
            <person name="Gibbs R."/>
            <person name="Loomis W.F."/>
            <person name="Platzer M."/>
            <person name="Kay R.R."/>
            <person name="Williams J."/>
            <person name="Dear P.H."/>
            <person name="Noegel A.A."/>
            <person name="Barrell B."/>
            <person name="Kuspa A."/>
        </authorList>
    </citation>
    <scope>NUCLEOTIDE SEQUENCE [LARGE SCALE GENOMIC DNA]</scope>
    <source>
        <strain evidence="2 3">AX4</strain>
    </source>
</reference>
<protein>
    <recommendedName>
        <fullName evidence="4">Peptidase S9 prolyl oligopeptidase catalytic domain-containing protein</fullName>
    </recommendedName>
</protein>
<proteinExistence type="predicted"/>
<sequence length="914" mass="102600">MKYLYILKILLLLINYIKCTTLPNIYNVIGPFPIGEREEIYDTLESYGGIFNIPIGDNTTYPSELGHNSVVGWSTYNWSTPGAFQMEWSSSINWSFYDMPFGWEIYLWYAYVIGDFTATEPSSNYIINCTDIRTFYIQSQSNPTQIYEFSGDFFGYGNGQQIIYLNQGEQYRIYLKMLSSTRVYGSAFSQFTCNLIPIKETLSIIETESLVPDIVSGILASKYASITLLNSGEMDLTNGITIGLLENSTSDQLFQINPILNTSLTNILVGQRFSIPFEISIKDSTISNQLGCPLNLEIQVSINTNEIGGGGGDSINKLYTTSIAFNCTEFTNAFLYTFLDFDQTVQYAMLLSPINQCGLNENLCNVMVATHGFLGVTRDPSWFAQFQRQENLWTVMPTGRTNCGYDWASSSRLNVFYSVESLVESLPGVVESQKQFYKTDSSKILFIGHSMGGMGCWNLLVRQGDLALGGACASGFPKLSMYISYETSPGFSYIDQTLKALLMISIEENNVDIISSNLVGLKLMARYGENDTVVNPYHSRRIVRMVAEQSQDENAVIVSEVPNENHYFPGILTDSYMQAYYNSLTSIPPIPKTITISTLNPSGTGPRANILILQLSIPFRLAKIKLTQVYDSNGDLIWYLDTQNVKRFAITKEPIRTEFPSTLIIDNKQQFTVDQYFYPQYHFENTPQQQRSNQKNWTINPDNSTWIQNEKNPSTYGPIRQIFESSIKIVYGTASQNNQTIAQAKQAAIYVNNFWNNYGRGSVTIFSDQQYIEQLSNQDTSCSENVILIGNSNENLITNKYIIRSDVSFNQDNSFYIGGENGYLFQGDGIGIAFLMPNRCGGNLVLVIAGTDSLGLDNALHSIPQRSGDITGPDFIVTGPDFRGKGYGGIISAGYWDNYYKLSDSNFYISEITN</sequence>
<keyword evidence="3" id="KW-1185">Reference proteome</keyword>
<dbReference type="SUPFAM" id="SSF53474">
    <property type="entry name" value="alpha/beta-Hydrolases"/>
    <property type="match status" value="1"/>
</dbReference>
<name>Q54C12_DICDI</name>
<dbReference type="OMA" id="WFLATHY"/>
<organism evidence="2 3">
    <name type="scientific">Dictyostelium discoideum</name>
    <name type="common">Social amoeba</name>
    <dbReference type="NCBI Taxonomy" id="44689"/>
    <lineage>
        <taxon>Eukaryota</taxon>
        <taxon>Amoebozoa</taxon>
        <taxon>Evosea</taxon>
        <taxon>Eumycetozoa</taxon>
        <taxon>Dictyostelia</taxon>
        <taxon>Dictyosteliales</taxon>
        <taxon>Dictyosteliaceae</taxon>
        <taxon>Dictyostelium</taxon>
    </lineage>
</organism>
<dbReference type="HOGENOM" id="CLU_018337_0_0_1"/>
<dbReference type="Gene3D" id="3.40.50.1820">
    <property type="entry name" value="alpha/beta hydrolase"/>
    <property type="match status" value="1"/>
</dbReference>
<evidence type="ECO:0000313" key="2">
    <source>
        <dbReference type="EMBL" id="EAL60801.1"/>
    </source>
</evidence>
<dbReference type="InterPro" id="IPR029058">
    <property type="entry name" value="AB_hydrolase_fold"/>
</dbReference>
<feature type="chain" id="PRO_5004249784" description="Peptidase S9 prolyl oligopeptidase catalytic domain-containing protein" evidence="1">
    <location>
        <begin position="20"/>
        <end position="914"/>
    </location>
</feature>
<dbReference type="Proteomes" id="UP000002195">
    <property type="component" value="Unassembled WGS sequence"/>
</dbReference>
<dbReference type="eggNOG" id="ENOG502QS8J">
    <property type="taxonomic scope" value="Eukaryota"/>
</dbReference>
<dbReference type="GlyGen" id="Q54C12">
    <property type="glycosylation" value="1 site"/>
</dbReference>
<evidence type="ECO:0000313" key="3">
    <source>
        <dbReference type="Proteomes" id="UP000002195"/>
    </source>
</evidence>
<dbReference type="FunCoup" id="Q54C12">
    <property type="interactions" value="2"/>
</dbReference>
<feature type="signal peptide" evidence="1">
    <location>
        <begin position="1"/>
        <end position="19"/>
    </location>
</feature>
<evidence type="ECO:0008006" key="4">
    <source>
        <dbReference type="Google" id="ProtNLM"/>
    </source>
</evidence>
<dbReference type="InParanoid" id="Q54C12"/>
<comment type="caution">
    <text evidence="2">The sequence shown here is derived from an EMBL/GenBank/DDBJ whole genome shotgun (WGS) entry which is preliminary data.</text>
</comment>
<accession>Q54C12</accession>
<dbReference type="RefSeq" id="XP_629254.1">
    <property type="nucleotide sequence ID" value="XM_629252.1"/>
</dbReference>
<dbReference type="GeneID" id="8629136"/>
<dbReference type="KEGG" id="ddi:DDB_G0293204"/>
<dbReference type="VEuPathDB" id="AmoebaDB:DDB_G0293204"/>
<dbReference type="PANTHER" id="PTHR42972">
    <property type="entry name" value="TOL-PAL SYSTEM PROTEIN TOLB"/>
    <property type="match status" value="1"/>
</dbReference>
<evidence type="ECO:0000256" key="1">
    <source>
        <dbReference type="SAM" id="SignalP"/>
    </source>
</evidence>
<dbReference type="dictyBase" id="DDB_G0293204"/>
<dbReference type="AlphaFoldDB" id="Q54C12"/>
<dbReference type="PhylomeDB" id="Q54C12"/>
<dbReference type="PANTHER" id="PTHR42972:SF3">
    <property type="entry name" value="PEPTIDASE S9 PROLYL OLIGOPEPTIDASE CATALYTIC DOMAIN-CONTAINING PROTEIN"/>
    <property type="match status" value="1"/>
</dbReference>
<gene>
    <name evidence="2" type="ORF">DDB_G0293204</name>
</gene>
<keyword evidence="1" id="KW-0732">Signal</keyword>